<sequence length="68" mass="7724">MQDYTTSKDCVKKVPFKALLSVAGAPTSIGEKTVRRLWGQWGMRNNAYTVIDRLLLNQAQNYLSIIIH</sequence>
<dbReference type="EMBL" id="JAIWYP010000002">
    <property type="protein sequence ID" value="KAH3873431.1"/>
    <property type="molecule type" value="Genomic_DNA"/>
</dbReference>
<dbReference type="AlphaFoldDB" id="A0A9D4MDZ0"/>
<organism evidence="1 2">
    <name type="scientific">Dreissena polymorpha</name>
    <name type="common">Zebra mussel</name>
    <name type="synonym">Mytilus polymorpha</name>
    <dbReference type="NCBI Taxonomy" id="45954"/>
    <lineage>
        <taxon>Eukaryota</taxon>
        <taxon>Metazoa</taxon>
        <taxon>Spiralia</taxon>
        <taxon>Lophotrochozoa</taxon>
        <taxon>Mollusca</taxon>
        <taxon>Bivalvia</taxon>
        <taxon>Autobranchia</taxon>
        <taxon>Heteroconchia</taxon>
        <taxon>Euheterodonta</taxon>
        <taxon>Imparidentia</taxon>
        <taxon>Neoheterodontei</taxon>
        <taxon>Myida</taxon>
        <taxon>Dreissenoidea</taxon>
        <taxon>Dreissenidae</taxon>
        <taxon>Dreissena</taxon>
    </lineage>
</organism>
<reference evidence="1" key="1">
    <citation type="journal article" date="2019" name="bioRxiv">
        <title>The Genome of the Zebra Mussel, Dreissena polymorpha: A Resource for Invasive Species Research.</title>
        <authorList>
            <person name="McCartney M.A."/>
            <person name="Auch B."/>
            <person name="Kono T."/>
            <person name="Mallez S."/>
            <person name="Zhang Y."/>
            <person name="Obille A."/>
            <person name="Becker A."/>
            <person name="Abrahante J.E."/>
            <person name="Garbe J."/>
            <person name="Badalamenti J.P."/>
            <person name="Herman A."/>
            <person name="Mangelson H."/>
            <person name="Liachko I."/>
            <person name="Sullivan S."/>
            <person name="Sone E.D."/>
            <person name="Koren S."/>
            <person name="Silverstein K.A.T."/>
            <person name="Beckman K.B."/>
            <person name="Gohl D.M."/>
        </authorList>
    </citation>
    <scope>NUCLEOTIDE SEQUENCE</scope>
    <source>
        <strain evidence="1">Duluth1</strain>
        <tissue evidence="1">Whole animal</tissue>
    </source>
</reference>
<gene>
    <name evidence="1" type="ORF">DPMN_036666</name>
</gene>
<accession>A0A9D4MDZ0</accession>
<comment type="caution">
    <text evidence="1">The sequence shown here is derived from an EMBL/GenBank/DDBJ whole genome shotgun (WGS) entry which is preliminary data.</text>
</comment>
<protein>
    <submittedName>
        <fullName evidence="1">Uncharacterized protein</fullName>
    </submittedName>
</protein>
<proteinExistence type="predicted"/>
<evidence type="ECO:0000313" key="1">
    <source>
        <dbReference type="EMBL" id="KAH3873431.1"/>
    </source>
</evidence>
<evidence type="ECO:0000313" key="2">
    <source>
        <dbReference type="Proteomes" id="UP000828390"/>
    </source>
</evidence>
<name>A0A9D4MDZ0_DREPO</name>
<reference evidence="1" key="2">
    <citation type="submission" date="2020-11" db="EMBL/GenBank/DDBJ databases">
        <authorList>
            <person name="McCartney M.A."/>
            <person name="Auch B."/>
            <person name="Kono T."/>
            <person name="Mallez S."/>
            <person name="Becker A."/>
            <person name="Gohl D.M."/>
            <person name="Silverstein K.A.T."/>
            <person name="Koren S."/>
            <person name="Bechman K.B."/>
            <person name="Herman A."/>
            <person name="Abrahante J.E."/>
            <person name="Garbe J."/>
        </authorList>
    </citation>
    <scope>NUCLEOTIDE SEQUENCE</scope>
    <source>
        <strain evidence="1">Duluth1</strain>
        <tissue evidence="1">Whole animal</tissue>
    </source>
</reference>
<dbReference type="Proteomes" id="UP000828390">
    <property type="component" value="Unassembled WGS sequence"/>
</dbReference>
<keyword evidence="2" id="KW-1185">Reference proteome</keyword>